<dbReference type="Gene3D" id="1.20.120.520">
    <property type="entry name" value="nmb1532 protein domain like"/>
    <property type="match status" value="1"/>
</dbReference>
<dbReference type="InterPro" id="IPR012312">
    <property type="entry name" value="Hemerythrin-like"/>
</dbReference>
<evidence type="ECO:0000313" key="4">
    <source>
        <dbReference type="Proteomes" id="UP000593802"/>
    </source>
</evidence>
<evidence type="ECO:0000313" key="3">
    <source>
        <dbReference type="EMBL" id="BCJ85181.1"/>
    </source>
</evidence>
<dbReference type="Proteomes" id="UP000593802">
    <property type="component" value="Chromosome"/>
</dbReference>
<keyword evidence="4" id="KW-1185">Reference proteome</keyword>
<proteinExistence type="predicted"/>
<organism evidence="3 4">
    <name type="scientific">Effusibacillus dendaii</name>
    <dbReference type="NCBI Taxonomy" id="2743772"/>
    <lineage>
        <taxon>Bacteria</taxon>
        <taxon>Bacillati</taxon>
        <taxon>Bacillota</taxon>
        <taxon>Bacilli</taxon>
        <taxon>Bacillales</taxon>
        <taxon>Alicyclobacillaceae</taxon>
        <taxon>Effusibacillus</taxon>
    </lineage>
</organism>
<evidence type="ECO:0000256" key="1">
    <source>
        <dbReference type="SAM" id="Coils"/>
    </source>
</evidence>
<sequence>MFEPSRNEHAGCLSQFGDASAAVSYCAALKQLWEEHSPLRRQMEQMEENANQLREVADAKLGSAFQELVNKEKRFHQELEVHSAKEEDGLFPMMGRYIGTETGPIAVMEYEHSEAKRNLAEFEAAVDRIGNSIGKETVDEVVAPLLKACSILFDHFRKEEHVLFPMAERILTDTEKEELRQIVC</sequence>
<name>A0A7I8DB87_9BACL</name>
<dbReference type="GO" id="GO:0005886">
    <property type="term" value="C:plasma membrane"/>
    <property type="evidence" value="ECO:0007669"/>
    <property type="project" value="TreeGrafter"/>
</dbReference>
<feature type="domain" description="Hemerythrin-like" evidence="2">
    <location>
        <begin position="29"/>
        <end position="167"/>
    </location>
</feature>
<dbReference type="PANTHER" id="PTHR39966:SF1">
    <property type="entry name" value="HEMERYTHRIN-LIKE DOMAIN-CONTAINING PROTEIN"/>
    <property type="match status" value="1"/>
</dbReference>
<dbReference type="EMBL" id="AP023366">
    <property type="protein sequence ID" value="BCJ85181.1"/>
    <property type="molecule type" value="Genomic_DNA"/>
</dbReference>
<dbReference type="PANTHER" id="PTHR39966">
    <property type="entry name" value="BLL2471 PROTEIN-RELATED"/>
    <property type="match status" value="1"/>
</dbReference>
<dbReference type="AlphaFoldDB" id="A0A7I8DB87"/>
<reference evidence="3 4" key="1">
    <citation type="submission" date="2020-08" db="EMBL/GenBank/DDBJ databases">
        <title>Complete Genome Sequence of Effusibacillus dendaii Strain skT53, Isolated from Farmland soil.</title>
        <authorList>
            <person name="Konishi T."/>
            <person name="Kawasaki H."/>
        </authorList>
    </citation>
    <scope>NUCLEOTIDE SEQUENCE [LARGE SCALE GENOMIC DNA]</scope>
    <source>
        <strain evidence="4">skT53</strain>
    </source>
</reference>
<feature type="coiled-coil region" evidence="1">
    <location>
        <begin position="36"/>
        <end position="63"/>
    </location>
</feature>
<protein>
    <recommendedName>
        <fullName evidence="2">Hemerythrin-like domain-containing protein</fullName>
    </recommendedName>
</protein>
<dbReference type="RefSeq" id="WP_200759335.1">
    <property type="nucleotide sequence ID" value="NZ_AP023366.1"/>
</dbReference>
<dbReference type="CDD" id="cd12108">
    <property type="entry name" value="Hr-like"/>
    <property type="match status" value="1"/>
</dbReference>
<accession>A0A7I8DB87</accession>
<keyword evidence="1" id="KW-0175">Coiled coil</keyword>
<gene>
    <name evidence="3" type="ORF">skT53_01660</name>
</gene>
<dbReference type="Pfam" id="PF01814">
    <property type="entry name" value="Hemerythrin"/>
    <property type="match status" value="1"/>
</dbReference>
<dbReference type="KEGG" id="eff:skT53_01660"/>
<evidence type="ECO:0000259" key="2">
    <source>
        <dbReference type="Pfam" id="PF01814"/>
    </source>
</evidence>